<dbReference type="SMART" id="SM00448">
    <property type="entry name" value="REC"/>
    <property type="match status" value="1"/>
</dbReference>
<dbReference type="SMART" id="SM00387">
    <property type="entry name" value="HATPase_c"/>
    <property type="match status" value="1"/>
</dbReference>
<evidence type="ECO:0000313" key="11">
    <source>
        <dbReference type="Proteomes" id="UP001179181"/>
    </source>
</evidence>
<dbReference type="InterPro" id="IPR011006">
    <property type="entry name" value="CheY-like_superfamily"/>
</dbReference>
<feature type="domain" description="Response regulatory" evidence="9">
    <location>
        <begin position="1087"/>
        <end position="1203"/>
    </location>
</feature>
<dbReference type="Gene3D" id="3.30.565.10">
    <property type="entry name" value="Histidine kinase-like ATPase, C-terminal domain"/>
    <property type="match status" value="1"/>
</dbReference>
<dbReference type="EMBL" id="JAASQJ010000001">
    <property type="protein sequence ID" value="NIJ52260.1"/>
    <property type="molecule type" value="Genomic_DNA"/>
</dbReference>
<name>A0ABX0UKW4_9BACT</name>
<keyword evidence="11" id="KW-1185">Reference proteome</keyword>
<keyword evidence="4" id="KW-0808">Transferase</keyword>
<proteinExistence type="predicted"/>
<dbReference type="CDD" id="cd17546">
    <property type="entry name" value="REC_hyHK_CKI1_RcsC-like"/>
    <property type="match status" value="1"/>
</dbReference>
<dbReference type="Pfam" id="PF02518">
    <property type="entry name" value="HATPase_c"/>
    <property type="match status" value="1"/>
</dbReference>
<dbReference type="Gene3D" id="2.130.10.10">
    <property type="entry name" value="YVTN repeat-like/Quinoprotein amine dehydrogenase"/>
    <property type="match status" value="3"/>
</dbReference>
<evidence type="ECO:0000256" key="3">
    <source>
        <dbReference type="ARBA" id="ARBA00022553"/>
    </source>
</evidence>
<dbReference type="InterPro" id="IPR013783">
    <property type="entry name" value="Ig-like_fold"/>
</dbReference>
<dbReference type="EC" id="2.7.13.3" evidence="2"/>
<protein>
    <recommendedName>
        <fullName evidence="2">histidine kinase</fullName>
        <ecNumber evidence="2">2.7.13.3</ecNumber>
    </recommendedName>
</protein>
<dbReference type="InterPro" id="IPR036097">
    <property type="entry name" value="HisK_dim/P_sf"/>
</dbReference>
<dbReference type="Proteomes" id="UP001179181">
    <property type="component" value="Unassembled WGS sequence"/>
</dbReference>
<dbReference type="PROSITE" id="PS50109">
    <property type="entry name" value="HIS_KIN"/>
    <property type="match status" value="1"/>
</dbReference>
<feature type="modified residue" description="4-aspartylphosphate" evidence="6">
    <location>
        <position position="1136"/>
    </location>
</feature>
<evidence type="ECO:0000256" key="2">
    <source>
        <dbReference type="ARBA" id="ARBA00012438"/>
    </source>
</evidence>
<keyword evidence="3 6" id="KW-0597">Phosphoprotein</keyword>
<dbReference type="SUPFAM" id="SSF47384">
    <property type="entry name" value="Homodimeric domain of signal transducing histidine kinase"/>
    <property type="match status" value="1"/>
</dbReference>
<evidence type="ECO:0000259" key="9">
    <source>
        <dbReference type="PROSITE" id="PS50110"/>
    </source>
</evidence>
<keyword evidence="7" id="KW-0812">Transmembrane</keyword>
<dbReference type="SUPFAM" id="SSF63829">
    <property type="entry name" value="Calcium-dependent phosphotriesterase"/>
    <property type="match status" value="2"/>
</dbReference>
<dbReference type="CDD" id="cd16922">
    <property type="entry name" value="HATPase_EvgS-ArcB-TorS-like"/>
    <property type="match status" value="1"/>
</dbReference>
<accession>A0ABX0UKW4</accession>
<feature type="transmembrane region" description="Helical" evidence="7">
    <location>
        <begin position="766"/>
        <end position="787"/>
    </location>
</feature>
<dbReference type="SUPFAM" id="SSF52172">
    <property type="entry name" value="CheY-like"/>
    <property type="match status" value="1"/>
</dbReference>
<evidence type="ECO:0000256" key="1">
    <source>
        <dbReference type="ARBA" id="ARBA00000085"/>
    </source>
</evidence>
<keyword evidence="7" id="KW-0472">Membrane</keyword>
<dbReference type="PRINTS" id="PR00344">
    <property type="entry name" value="BCTRLSENSOR"/>
</dbReference>
<organism evidence="10 11">
    <name type="scientific">Dyadobacter arcticus</name>
    <dbReference type="NCBI Taxonomy" id="1078754"/>
    <lineage>
        <taxon>Bacteria</taxon>
        <taxon>Pseudomonadati</taxon>
        <taxon>Bacteroidota</taxon>
        <taxon>Cytophagia</taxon>
        <taxon>Cytophagales</taxon>
        <taxon>Spirosomataceae</taxon>
        <taxon>Dyadobacter</taxon>
    </lineage>
</organism>
<dbReference type="SUPFAM" id="SSF55874">
    <property type="entry name" value="ATPase domain of HSP90 chaperone/DNA topoisomerase II/histidine kinase"/>
    <property type="match status" value="1"/>
</dbReference>
<dbReference type="Gene3D" id="1.10.287.130">
    <property type="match status" value="1"/>
</dbReference>
<evidence type="ECO:0000256" key="7">
    <source>
        <dbReference type="SAM" id="Phobius"/>
    </source>
</evidence>
<dbReference type="PROSITE" id="PS50110">
    <property type="entry name" value="RESPONSE_REGULATORY"/>
    <property type="match status" value="1"/>
</dbReference>
<comment type="caution">
    <text evidence="10">The sequence shown here is derived from an EMBL/GenBank/DDBJ whole genome shotgun (WGS) entry which is preliminary data.</text>
</comment>
<dbReference type="PANTHER" id="PTHR43047">
    <property type="entry name" value="TWO-COMPONENT HISTIDINE PROTEIN KINASE"/>
    <property type="match status" value="1"/>
</dbReference>
<keyword evidence="7" id="KW-1133">Transmembrane helix</keyword>
<dbReference type="InterPro" id="IPR015943">
    <property type="entry name" value="WD40/YVTN_repeat-like_dom_sf"/>
</dbReference>
<dbReference type="InterPro" id="IPR001789">
    <property type="entry name" value="Sig_transdc_resp-reg_receiver"/>
</dbReference>
<dbReference type="InterPro" id="IPR003594">
    <property type="entry name" value="HATPase_dom"/>
</dbReference>
<dbReference type="CDD" id="cd00082">
    <property type="entry name" value="HisKA"/>
    <property type="match status" value="1"/>
</dbReference>
<dbReference type="InterPro" id="IPR003661">
    <property type="entry name" value="HisK_dim/P_dom"/>
</dbReference>
<keyword evidence="5" id="KW-0418">Kinase</keyword>
<dbReference type="Gene3D" id="3.40.50.2300">
    <property type="match status" value="1"/>
</dbReference>
<dbReference type="InterPro" id="IPR005467">
    <property type="entry name" value="His_kinase_dom"/>
</dbReference>
<dbReference type="InterPro" id="IPR004358">
    <property type="entry name" value="Sig_transdc_His_kin-like_C"/>
</dbReference>
<evidence type="ECO:0000256" key="6">
    <source>
        <dbReference type="PROSITE-ProRule" id="PRU00169"/>
    </source>
</evidence>
<dbReference type="InterPro" id="IPR036890">
    <property type="entry name" value="HATPase_C_sf"/>
</dbReference>
<evidence type="ECO:0000313" key="10">
    <source>
        <dbReference type="EMBL" id="NIJ52260.1"/>
    </source>
</evidence>
<reference evidence="10 11" key="1">
    <citation type="submission" date="2020-03" db="EMBL/GenBank/DDBJ databases">
        <title>Genomic Encyclopedia of Type Strains, Phase IV (KMG-IV): sequencing the most valuable type-strain genomes for metagenomic binning, comparative biology and taxonomic classification.</title>
        <authorList>
            <person name="Goeker M."/>
        </authorList>
    </citation>
    <scope>NUCLEOTIDE SEQUENCE [LARGE SCALE GENOMIC DNA]</scope>
    <source>
        <strain evidence="10 11">DSM 102865</strain>
    </source>
</reference>
<dbReference type="PANTHER" id="PTHR43047:SF64">
    <property type="entry name" value="HISTIDINE KINASE CONTAINING CHEY-HOMOLOGOUS RECEIVER DOMAIN AND PAS DOMAIN-RELATED"/>
    <property type="match status" value="1"/>
</dbReference>
<gene>
    <name evidence="10" type="ORF">FHS68_001416</name>
</gene>
<dbReference type="Pfam" id="PF00512">
    <property type="entry name" value="HisKA"/>
    <property type="match status" value="1"/>
</dbReference>
<comment type="catalytic activity">
    <reaction evidence="1">
        <text>ATP + protein L-histidine = ADP + protein N-phospho-L-histidine.</text>
        <dbReference type="EC" id="2.7.13.3"/>
    </reaction>
</comment>
<dbReference type="Gene3D" id="2.60.40.10">
    <property type="entry name" value="Immunoglobulins"/>
    <property type="match status" value="1"/>
</dbReference>
<dbReference type="RefSeq" id="WP_167268438.1">
    <property type="nucleotide sequence ID" value="NZ_JAASQJ010000001.1"/>
</dbReference>
<evidence type="ECO:0000259" key="8">
    <source>
        <dbReference type="PROSITE" id="PS50109"/>
    </source>
</evidence>
<sequence>MSDPPGLWYFMEIFKRLFLVLLFIAPVFCKAVVAQGVGTPIIQHFSPKQYNGHPENWAIVQDKRGILYVGNQSGVLEYDGSKWKLIEVPGTAVKAIGVSKEGVVYVGTSTDFGYLQTRPGGQIQYISLSQKLSVAERSILPVSRLFSDSTGIYFCTSQKIYRYKGKNDFRIWTAKDRFLTANFIRNTLYVQESGGKLMQLVSDELKPAPGSEQFVNLRIQAVLEYPGGRLLALMEKNGLFIYSPKEPASRLQPLETASDEWLKNSGITSAICSYNAKSKSYLFFIASQFGGIRILNEHGAVQMQLDASTGFNQNSIASLYLDKQLSLWAMTGSGICQIGYNLPVSKFGYSKNINSTVWGITRHEGRLYVGTGIGLLGWNDSKDSFEPVAAISSACRTLLSDGTDLYAGTSERIFRIRDSKVVQVLSTGGESVYALLRPKSQSDMLFAALSNGVFLYRMKNGSWQEVGSIKGLAADCRSLAEDPDGTIWAGTNKNGFFRIDLKNAPKADLSHIRIGEGLNDLSWNYVFPTAGAPRFTSKNHLYEFSRESKKFVEIASFQNLLRDSVNSAPYFVEDSARNWWFASPLGVLRQMPDGKTEWDSLSLMPIQRTGYCIYPEKTGIVWVGNDEGLYRYDGIQMAMHPSYPVLIREVRLLLNDSLLNISDQKVNQANVLRTPLPYNLRDISFRFAATSYVGETGNEFRYKLIGDGVMPTDLVWSRWSKESWKDYTNLPPGHYVFHVMARNPYRELSQESSFAFDILDPWFRTWWAYLLYVIGATIMVYILIWWYTRRLSNEKAKLENLVDSRTAEVVMQKEELVEQAARLQLAKETAEKANHAKSEFLANMSHELRTPLNGILGFAQVLQREPTLNPSQEKGLTIIRKSGEHLLNLINEVLDISKIEAQRLEIQSNTFSLTGLLHDTTSLFQSRAEEKGLSFQMIMAGDLPEMVAGDEKRVTQVLNNLLGNAVKFTEKGGVIFRVTGEKLNADFNKTKFEVEDTGIGISEEYLGEIFLPFHQVRDRRLFSEGTGLGLAIANNLVGLMNGTLDVTSKVGQGSVFTLGLVFRQVAGESETALSERDIMGYAGARKTVLIVDDHAENRMVVHELLASLGFLVLEASDGKDAVELAVTSVPDLVIMDLVMPRLNGFEAVSQMRQNQALANTKMIAFSANVFEPNQKRSLNEGFDDFVSKPIDVAALLCSIGKLLNLDWAYANLHTPVSATQTEDFQESAMQLPPNAALEILRDFAMRGDIQGILDSLGQIESENSESFAFVKQVRKWAVEFDIRRIRRYLEGIVKTNSDTLTS</sequence>
<evidence type="ECO:0000256" key="4">
    <source>
        <dbReference type="ARBA" id="ARBA00022679"/>
    </source>
</evidence>
<evidence type="ECO:0000256" key="5">
    <source>
        <dbReference type="ARBA" id="ARBA00022777"/>
    </source>
</evidence>
<dbReference type="SMART" id="SM00388">
    <property type="entry name" value="HisKA"/>
    <property type="match status" value="1"/>
</dbReference>
<dbReference type="Pfam" id="PF00072">
    <property type="entry name" value="Response_reg"/>
    <property type="match status" value="1"/>
</dbReference>
<feature type="domain" description="Histidine kinase" evidence="8">
    <location>
        <begin position="843"/>
        <end position="1064"/>
    </location>
</feature>